<reference evidence="9" key="2">
    <citation type="submission" date="2025-09" db="UniProtKB">
        <authorList>
            <consortium name="Ensembl"/>
        </authorList>
    </citation>
    <scope>IDENTIFICATION</scope>
</reference>
<dbReference type="GO" id="GO:0005634">
    <property type="term" value="C:nucleus"/>
    <property type="evidence" value="ECO:0007669"/>
    <property type="project" value="UniProtKB-SubCell"/>
</dbReference>
<feature type="compositionally biased region" description="Low complexity" evidence="7">
    <location>
        <begin position="340"/>
        <end position="352"/>
    </location>
</feature>
<dbReference type="InterPro" id="IPR055125">
    <property type="entry name" value="Wiz_C_Znf"/>
</dbReference>
<dbReference type="PROSITE" id="PS50157">
    <property type="entry name" value="ZINC_FINGER_C2H2_2"/>
    <property type="match status" value="4"/>
</dbReference>
<feature type="region of interest" description="Disordered" evidence="7">
    <location>
        <begin position="452"/>
        <end position="484"/>
    </location>
</feature>
<evidence type="ECO:0000256" key="3">
    <source>
        <dbReference type="ARBA" id="ARBA00022771"/>
    </source>
</evidence>
<organism evidence="9 10">
    <name type="scientific">Cyprinodon variegatus</name>
    <name type="common">Sheepshead minnow</name>
    <dbReference type="NCBI Taxonomy" id="28743"/>
    <lineage>
        <taxon>Eukaryota</taxon>
        <taxon>Metazoa</taxon>
        <taxon>Chordata</taxon>
        <taxon>Craniata</taxon>
        <taxon>Vertebrata</taxon>
        <taxon>Euteleostomi</taxon>
        <taxon>Actinopterygii</taxon>
        <taxon>Neopterygii</taxon>
        <taxon>Teleostei</taxon>
        <taxon>Neoteleostei</taxon>
        <taxon>Acanthomorphata</taxon>
        <taxon>Ovalentaria</taxon>
        <taxon>Atherinomorphae</taxon>
        <taxon>Cyprinodontiformes</taxon>
        <taxon>Cyprinodontidae</taxon>
        <taxon>Cyprinodon</taxon>
    </lineage>
</organism>
<dbReference type="GeneTree" id="ENSGT00940000159979"/>
<dbReference type="GO" id="GO:0008270">
    <property type="term" value="F:zinc ion binding"/>
    <property type="evidence" value="ECO:0007669"/>
    <property type="project" value="UniProtKB-KW"/>
</dbReference>
<protein>
    <submittedName>
        <fullName evidence="9">WIZ zinc finger b</fullName>
    </submittedName>
</protein>
<evidence type="ECO:0000256" key="2">
    <source>
        <dbReference type="ARBA" id="ARBA00022723"/>
    </source>
</evidence>
<dbReference type="Proteomes" id="UP000265020">
    <property type="component" value="Unassembled WGS sequence"/>
</dbReference>
<feature type="domain" description="C2H2-type" evidence="8">
    <location>
        <begin position="404"/>
        <end position="431"/>
    </location>
</feature>
<evidence type="ECO:0000256" key="1">
    <source>
        <dbReference type="ARBA" id="ARBA00004123"/>
    </source>
</evidence>
<feature type="domain" description="C2H2-type" evidence="8">
    <location>
        <begin position="51"/>
        <end position="73"/>
    </location>
</feature>
<dbReference type="SUPFAM" id="SSF57667">
    <property type="entry name" value="beta-beta-alpha zinc fingers"/>
    <property type="match status" value="1"/>
</dbReference>
<feature type="region of interest" description="Disordered" evidence="7">
    <location>
        <begin position="685"/>
        <end position="723"/>
    </location>
</feature>
<feature type="region of interest" description="Disordered" evidence="7">
    <location>
        <begin position="296"/>
        <end position="322"/>
    </location>
</feature>
<feature type="domain" description="C2H2-type" evidence="8">
    <location>
        <begin position="241"/>
        <end position="268"/>
    </location>
</feature>
<keyword evidence="4" id="KW-0862">Zinc</keyword>
<dbReference type="PANTHER" id="PTHR24396:SF22">
    <property type="entry name" value="PROTEIN WIZ"/>
    <property type="match status" value="1"/>
</dbReference>
<dbReference type="Ensembl" id="ENSCVAT00000005382.1">
    <property type="protein sequence ID" value="ENSCVAP00000023972.1"/>
    <property type="gene ID" value="ENSCVAG00000007770.1"/>
</dbReference>
<comment type="subcellular location">
    <subcellularLocation>
        <location evidence="1">Nucleus</location>
    </subcellularLocation>
</comment>
<evidence type="ECO:0000313" key="10">
    <source>
        <dbReference type="Proteomes" id="UP000265020"/>
    </source>
</evidence>
<dbReference type="InterPro" id="IPR013087">
    <property type="entry name" value="Znf_C2H2_type"/>
</dbReference>
<feature type="region of interest" description="Disordered" evidence="7">
    <location>
        <begin position="525"/>
        <end position="552"/>
    </location>
</feature>
<evidence type="ECO:0000259" key="8">
    <source>
        <dbReference type="PROSITE" id="PS50157"/>
    </source>
</evidence>
<evidence type="ECO:0000256" key="4">
    <source>
        <dbReference type="ARBA" id="ARBA00022833"/>
    </source>
</evidence>
<evidence type="ECO:0000256" key="5">
    <source>
        <dbReference type="ARBA" id="ARBA00023242"/>
    </source>
</evidence>
<feature type="compositionally biased region" description="Pro residues" evidence="7">
    <location>
        <begin position="301"/>
        <end position="313"/>
    </location>
</feature>
<evidence type="ECO:0000256" key="7">
    <source>
        <dbReference type="SAM" id="MobiDB-lite"/>
    </source>
</evidence>
<dbReference type="InterPro" id="IPR036236">
    <property type="entry name" value="Znf_C2H2_sf"/>
</dbReference>
<dbReference type="GO" id="GO:0000981">
    <property type="term" value="F:DNA-binding transcription factor activity, RNA polymerase II-specific"/>
    <property type="evidence" value="ECO:0007669"/>
    <property type="project" value="TreeGrafter"/>
</dbReference>
<dbReference type="Pfam" id="PF23015">
    <property type="entry name" value="zf-WIZ"/>
    <property type="match status" value="1"/>
</dbReference>
<dbReference type="SMART" id="SM00355">
    <property type="entry name" value="ZnF_C2H2"/>
    <property type="match status" value="5"/>
</dbReference>
<keyword evidence="2" id="KW-0479">Metal-binding</keyword>
<name>A0A3Q2DW86_CYPVA</name>
<keyword evidence="10" id="KW-1185">Reference proteome</keyword>
<feature type="region of interest" description="Disordered" evidence="7">
    <location>
        <begin position="145"/>
        <end position="172"/>
    </location>
</feature>
<feature type="domain" description="C2H2-type" evidence="8">
    <location>
        <begin position="583"/>
        <end position="605"/>
    </location>
</feature>
<sequence length="819" mass="89794">LSLLQHVFFARLMHQPGGAEGINSHLCHKNSNSPASLLNLESDIFEKTQKWKCEVCDSQFESKRGLSIHSRAHLRQLGVTVSDSGWSAIDLLHRVAMERSIDGKISSSLLTPKKPSLPVSLKDEEDMELDEKPIPLSILAKAAKAVPSGSATPTPSPGASPAPAHSNSPSSVVKKAPISSLLPVSSPLRSPEPKVGGLKGLTSNLSAASATSKPLWAPQENDAPLNLSKHHLSGIDWCLDIVCQLCGAWFETRKGLSSHARSHLRQMGITEWSVNGSPIDTLREIITRRGLPCALPLKPLKTPPSSSPGPPRSPLSTSSSPSASLLGRLPFAFARPSSPPQSVMSKSSSAAPIGSDKAYPLNLGNPKKIPVEFLRITHPMNVVMQCLSGHFSAMSHEAEPTRDIRCEFCGEYFENRKGLSSHARSHLRQMGITEWSVNGSPIDTLREVMHKRGAGGSSRSEQGVKKESRQGTSSPLWENVGGARGSDGLGVSGYQSSKFRKSPLSLVQSGSRILKQGVSSVGQPAGKLFRLSPLGKRPSSDQAQSAETGAAQAHRLKTFSSLPHDFSYKRKPSPEKHGHQGERLCELCGFYFENRKALASHARAHLRQFGVTEWSVNGSPIETLSAWIRSRPQKVLEMHRNYMQGNRSTQKKVRDGKMKTVLKFYSSVLLYLSIIKAEEHSRSSNYAPSFERRPMKHPSCPDGSERDTGSPKPPRTGTVPSLVPKPPSYPLVKLVGKFYTLKCRFCEVEFHGPLSVQEDWIRHLQQHIFKMNYNKPAPAPPPVSLQVHLCSSIAFLPFNLQQTFREELPFIRRAPLKHL</sequence>
<feature type="region of interest" description="Disordered" evidence="7">
    <location>
        <begin position="336"/>
        <end position="361"/>
    </location>
</feature>
<dbReference type="AlphaFoldDB" id="A0A3Q2DW86"/>
<proteinExistence type="predicted"/>
<dbReference type="PANTHER" id="PTHR24396">
    <property type="entry name" value="ZINC FINGER PROTEIN"/>
    <property type="match status" value="1"/>
</dbReference>
<evidence type="ECO:0000313" key="9">
    <source>
        <dbReference type="Ensembl" id="ENSCVAP00000023972.1"/>
    </source>
</evidence>
<reference evidence="9" key="1">
    <citation type="submission" date="2025-08" db="UniProtKB">
        <authorList>
            <consortium name="Ensembl"/>
        </authorList>
    </citation>
    <scope>IDENTIFICATION</scope>
</reference>
<keyword evidence="3 6" id="KW-0863">Zinc-finger</keyword>
<dbReference type="PROSITE" id="PS00028">
    <property type="entry name" value="ZINC_FINGER_C2H2_1"/>
    <property type="match status" value="4"/>
</dbReference>
<dbReference type="GO" id="GO:0000978">
    <property type="term" value="F:RNA polymerase II cis-regulatory region sequence-specific DNA binding"/>
    <property type="evidence" value="ECO:0007669"/>
    <property type="project" value="TreeGrafter"/>
</dbReference>
<keyword evidence="5" id="KW-0539">Nucleus</keyword>
<dbReference type="InterPro" id="IPR051643">
    <property type="entry name" value="Transcr_Reg_ZincFinger"/>
</dbReference>
<accession>A0A3Q2DW86</accession>
<evidence type="ECO:0000256" key="6">
    <source>
        <dbReference type="PROSITE-ProRule" id="PRU00042"/>
    </source>
</evidence>
<feature type="compositionally biased region" description="Low complexity" evidence="7">
    <location>
        <begin position="161"/>
        <end position="172"/>
    </location>
</feature>